<dbReference type="EMBL" id="MU855452">
    <property type="protein sequence ID" value="KAK3903387.1"/>
    <property type="molecule type" value="Genomic_DNA"/>
</dbReference>
<accession>A0AAN6MNW3</accession>
<name>A0AAN6MNW3_9PEZI</name>
<dbReference type="GO" id="GO:0016020">
    <property type="term" value="C:membrane"/>
    <property type="evidence" value="ECO:0007669"/>
    <property type="project" value="UniProtKB-SubCell"/>
</dbReference>
<evidence type="ECO:0000313" key="9">
    <source>
        <dbReference type="EMBL" id="KAK3903387.1"/>
    </source>
</evidence>
<evidence type="ECO:0000256" key="1">
    <source>
        <dbReference type="ARBA" id="ARBA00004141"/>
    </source>
</evidence>
<keyword evidence="10" id="KW-1185">Reference proteome</keyword>
<evidence type="ECO:0000256" key="7">
    <source>
        <dbReference type="SAM" id="Phobius"/>
    </source>
</evidence>
<keyword evidence="4 7" id="KW-0472">Membrane</keyword>
<evidence type="ECO:0000259" key="8">
    <source>
        <dbReference type="Pfam" id="PF20684"/>
    </source>
</evidence>
<evidence type="ECO:0000256" key="5">
    <source>
        <dbReference type="ARBA" id="ARBA00038359"/>
    </source>
</evidence>
<reference evidence="9" key="1">
    <citation type="journal article" date="2023" name="Mol. Phylogenet. Evol.">
        <title>Genome-scale phylogeny and comparative genomics of the fungal order Sordariales.</title>
        <authorList>
            <person name="Hensen N."/>
            <person name="Bonometti L."/>
            <person name="Westerberg I."/>
            <person name="Brannstrom I.O."/>
            <person name="Guillou S."/>
            <person name="Cros-Aarteil S."/>
            <person name="Calhoun S."/>
            <person name="Haridas S."/>
            <person name="Kuo A."/>
            <person name="Mondo S."/>
            <person name="Pangilinan J."/>
            <person name="Riley R."/>
            <person name="LaButti K."/>
            <person name="Andreopoulos B."/>
            <person name="Lipzen A."/>
            <person name="Chen C."/>
            <person name="Yan M."/>
            <person name="Daum C."/>
            <person name="Ng V."/>
            <person name="Clum A."/>
            <person name="Steindorff A."/>
            <person name="Ohm R.A."/>
            <person name="Martin F."/>
            <person name="Silar P."/>
            <person name="Natvig D.O."/>
            <person name="Lalanne C."/>
            <person name="Gautier V."/>
            <person name="Ament-Velasquez S.L."/>
            <person name="Kruys A."/>
            <person name="Hutchinson M.I."/>
            <person name="Powell A.J."/>
            <person name="Barry K."/>
            <person name="Miller A.N."/>
            <person name="Grigoriev I.V."/>
            <person name="Debuchy R."/>
            <person name="Gladieux P."/>
            <person name="Hiltunen Thoren M."/>
            <person name="Johannesson H."/>
        </authorList>
    </citation>
    <scope>NUCLEOTIDE SEQUENCE</scope>
    <source>
        <strain evidence="9">CBS 103.79</strain>
    </source>
</reference>
<feature type="compositionally biased region" description="Basic and acidic residues" evidence="6">
    <location>
        <begin position="358"/>
        <end position="375"/>
    </location>
</feature>
<proteinExistence type="inferred from homology"/>
<evidence type="ECO:0000256" key="2">
    <source>
        <dbReference type="ARBA" id="ARBA00022692"/>
    </source>
</evidence>
<dbReference type="AlphaFoldDB" id="A0AAN6MNW3"/>
<evidence type="ECO:0000313" key="10">
    <source>
        <dbReference type="Proteomes" id="UP001303889"/>
    </source>
</evidence>
<evidence type="ECO:0000256" key="6">
    <source>
        <dbReference type="SAM" id="MobiDB-lite"/>
    </source>
</evidence>
<feature type="transmembrane region" description="Helical" evidence="7">
    <location>
        <begin position="88"/>
        <end position="111"/>
    </location>
</feature>
<evidence type="ECO:0000256" key="4">
    <source>
        <dbReference type="ARBA" id="ARBA00023136"/>
    </source>
</evidence>
<comment type="similarity">
    <text evidence="5">Belongs to the SAT4 family.</text>
</comment>
<dbReference type="PANTHER" id="PTHR33048:SF96">
    <property type="entry name" value="INTEGRAL MEMBRANE PROTEIN"/>
    <property type="match status" value="1"/>
</dbReference>
<feature type="transmembrane region" description="Helical" evidence="7">
    <location>
        <begin position="123"/>
        <end position="147"/>
    </location>
</feature>
<protein>
    <recommendedName>
        <fullName evidence="8">Rhodopsin domain-containing protein</fullName>
    </recommendedName>
</protein>
<comment type="subcellular location">
    <subcellularLocation>
        <location evidence="1">Membrane</location>
        <topology evidence="1">Multi-pass membrane protein</topology>
    </subcellularLocation>
</comment>
<feature type="transmembrane region" description="Helical" evidence="7">
    <location>
        <begin position="12"/>
        <end position="33"/>
    </location>
</feature>
<keyword evidence="2 7" id="KW-0812">Transmembrane</keyword>
<comment type="caution">
    <text evidence="9">The sequence shown here is derived from an EMBL/GenBank/DDBJ whole genome shotgun (WGS) entry which is preliminary data.</text>
</comment>
<dbReference type="Pfam" id="PF20684">
    <property type="entry name" value="Fung_rhodopsin"/>
    <property type="match status" value="1"/>
</dbReference>
<evidence type="ECO:0000256" key="3">
    <source>
        <dbReference type="ARBA" id="ARBA00022989"/>
    </source>
</evidence>
<gene>
    <name evidence="9" type="ORF">C8A05DRAFT_43374</name>
</gene>
<keyword evidence="3 7" id="KW-1133">Transmembrane helix</keyword>
<feature type="transmembrane region" description="Helical" evidence="7">
    <location>
        <begin position="205"/>
        <end position="223"/>
    </location>
</feature>
<reference evidence="9" key="2">
    <citation type="submission" date="2023-05" db="EMBL/GenBank/DDBJ databases">
        <authorList>
            <consortium name="Lawrence Berkeley National Laboratory"/>
            <person name="Steindorff A."/>
            <person name="Hensen N."/>
            <person name="Bonometti L."/>
            <person name="Westerberg I."/>
            <person name="Brannstrom I.O."/>
            <person name="Guillou S."/>
            <person name="Cros-Aarteil S."/>
            <person name="Calhoun S."/>
            <person name="Haridas S."/>
            <person name="Kuo A."/>
            <person name="Mondo S."/>
            <person name="Pangilinan J."/>
            <person name="Riley R."/>
            <person name="Labutti K."/>
            <person name="Andreopoulos B."/>
            <person name="Lipzen A."/>
            <person name="Chen C."/>
            <person name="Yanf M."/>
            <person name="Daum C."/>
            <person name="Ng V."/>
            <person name="Clum A."/>
            <person name="Ohm R."/>
            <person name="Martin F."/>
            <person name="Silar P."/>
            <person name="Natvig D."/>
            <person name="Lalanne C."/>
            <person name="Gautier V."/>
            <person name="Ament-Velasquez S.L."/>
            <person name="Kruys A."/>
            <person name="Hutchinson M.I."/>
            <person name="Powell A.J."/>
            <person name="Barry K."/>
            <person name="Miller A.N."/>
            <person name="Grigoriev I.V."/>
            <person name="Debuchy R."/>
            <person name="Gladieux P."/>
            <person name="Thoren M.H."/>
            <person name="Johannesson H."/>
        </authorList>
    </citation>
    <scope>NUCLEOTIDE SEQUENCE</scope>
    <source>
        <strain evidence="9">CBS 103.79</strain>
    </source>
</reference>
<feature type="domain" description="Rhodopsin" evidence="8">
    <location>
        <begin position="29"/>
        <end position="268"/>
    </location>
</feature>
<dbReference type="InterPro" id="IPR049326">
    <property type="entry name" value="Rhodopsin_dom_fungi"/>
</dbReference>
<feature type="region of interest" description="Disordered" evidence="6">
    <location>
        <begin position="351"/>
        <end position="397"/>
    </location>
</feature>
<organism evidence="9 10">
    <name type="scientific">Staphylotrichum tortipilum</name>
    <dbReference type="NCBI Taxonomy" id="2831512"/>
    <lineage>
        <taxon>Eukaryota</taxon>
        <taxon>Fungi</taxon>
        <taxon>Dikarya</taxon>
        <taxon>Ascomycota</taxon>
        <taxon>Pezizomycotina</taxon>
        <taxon>Sordariomycetes</taxon>
        <taxon>Sordariomycetidae</taxon>
        <taxon>Sordariales</taxon>
        <taxon>Chaetomiaceae</taxon>
        <taxon>Staphylotrichum</taxon>
    </lineage>
</organism>
<dbReference type="InterPro" id="IPR052337">
    <property type="entry name" value="SAT4-like"/>
</dbReference>
<dbReference type="Proteomes" id="UP001303889">
    <property type="component" value="Unassembled WGS sequence"/>
</dbReference>
<feature type="transmembrane region" description="Helical" evidence="7">
    <location>
        <begin position="45"/>
        <end position="68"/>
    </location>
</feature>
<feature type="transmembrane region" description="Helical" evidence="7">
    <location>
        <begin position="167"/>
        <end position="193"/>
    </location>
</feature>
<dbReference type="PANTHER" id="PTHR33048">
    <property type="entry name" value="PTH11-LIKE INTEGRAL MEMBRANE PROTEIN (AFU_ORTHOLOGUE AFUA_5G11245)"/>
    <property type="match status" value="1"/>
</dbReference>
<sequence length="397" mass="43717">MSSSTESRAAQLAGVNIAALVLATVVTGLRCFVRVRLLKAFGTDDWLMVSAALCFACYCSFSLSGVANGTGQHVENLSRESYATARKWWWYCYPSYAVTMTLTKLSITFFFRRIIVERVHKWILGITMATSIISCTVFFFACIFQCWPVSYFWNKYSQTGTCIPDQVVIALALLFSAINIITDFTFALMPAWIISHLAIRRKTKWALSLLMGLGCVASTAVVVRLPYMRLLASDDFLYDTVDVAIWSTVEQGMAITAGGLATLQPLLKIIAFKLGLRSHPSAPNNPSNYGNKIRLQENGISVRRSFTHKTEPFSPSHKTADDDQEALNLQPGAAGYSAMCYNTSQELLAIPTTGSDGDQPKDLEAGVASRDERDGIPAAYMPRSPPRLARFRSGNGS</sequence>